<gene>
    <name evidence="2" type="ORF">E5163_13765</name>
</gene>
<dbReference type="CDD" id="cd04301">
    <property type="entry name" value="NAT_SF"/>
    <property type="match status" value="1"/>
</dbReference>
<dbReference type="AlphaFoldDB" id="A0A4S2GXT9"/>
<dbReference type="InterPro" id="IPR016181">
    <property type="entry name" value="Acyl_CoA_acyltransferase"/>
</dbReference>
<reference evidence="2 3" key="1">
    <citation type="journal article" date="2017" name="Int. J. Syst. Evol. Microbiol.">
        <title>Marinicauda algicola sp. nov., isolated from a marine red alga Rhodosorus marinus.</title>
        <authorList>
            <person name="Jeong S.E."/>
            <person name="Jeon S.H."/>
            <person name="Chun B.H."/>
            <person name="Kim D.W."/>
            <person name="Jeon C.O."/>
        </authorList>
    </citation>
    <scope>NUCLEOTIDE SEQUENCE [LARGE SCALE GENOMIC DNA]</scope>
    <source>
        <strain evidence="2 3">JCM 31718</strain>
    </source>
</reference>
<dbReference type="GO" id="GO:0016747">
    <property type="term" value="F:acyltransferase activity, transferring groups other than amino-acyl groups"/>
    <property type="evidence" value="ECO:0007669"/>
    <property type="project" value="InterPro"/>
</dbReference>
<keyword evidence="3" id="KW-1185">Reference proteome</keyword>
<feature type="domain" description="N-acetyltransferase" evidence="1">
    <location>
        <begin position="1"/>
        <end position="141"/>
    </location>
</feature>
<accession>A0A4S2GXT9</accession>
<dbReference type="PROSITE" id="PS51186">
    <property type="entry name" value="GNAT"/>
    <property type="match status" value="1"/>
</dbReference>
<evidence type="ECO:0000313" key="2">
    <source>
        <dbReference type="EMBL" id="TGY87967.1"/>
    </source>
</evidence>
<dbReference type="EMBL" id="SRXW01000004">
    <property type="protein sequence ID" value="TGY87967.1"/>
    <property type="molecule type" value="Genomic_DNA"/>
</dbReference>
<protein>
    <submittedName>
        <fullName evidence="2">N-acetyltransferase</fullName>
    </submittedName>
</protein>
<organism evidence="2 3">
    <name type="scientific">Marinicauda algicola</name>
    <dbReference type="NCBI Taxonomy" id="2029849"/>
    <lineage>
        <taxon>Bacteria</taxon>
        <taxon>Pseudomonadati</taxon>
        <taxon>Pseudomonadota</taxon>
        <taxon>Alphaproteobacteria</taxon>
        <taxon>Maricaulales</taxon>
        <taxon>Maricaulaceae</taxon>
        <taxon>Marinicauda</taxon>
    </lineage>
</organism>
<comment type="caution">
    <text evidence="2">The sequence shown here is derived from an EMBL/GenBank/DDBJ whole genome shotgun (WGS) entry which is preliminary data.</text>
</comment>
<proteinExistence type="predicted"/>
<keyword evidence="2" id="KW-0808">Transferase</keyword>
<dbReference type="SUPFAM" id="SSF55729">
    <property type="entry name" value="Acyl-CoA N-acyltransferases (Nat)"/>
    <property type="match status" value="1"/>
</dbReference>
<dbReference type="RefSeq" id="WP_135996952.1">
    <property type="nucleotide sequence ID" value="NZ_CP071057.1"/>
</dbReference>
<name>A0A4S2GXT9_9PROT</name>
<dbReference type="InterPro" id="IPR000182">
    <property type="entry name" value="GNAT_dom"/>
</dbReference>
<evidence type="ECO:0000259" key="1">
    <source>
        <dbReference type="PROSITE" id="PS51186"/>
    </source>
</evidence>
<sequence>MILRPETPSDFPAVHRLHAACFETGAEADLVDRLRDDGDAVISLVAEIEGAVAGHVMFSRMRAPFPALGLAPVSVAAPWRRRAIAARLIEAGLDRAREGGWRGVFVLGDPAYYSRFGFSAEAAAGFESPYAGRYLMALSLDGEALPAAPGRVDYAPAFDGLA</sequence>
<evidence type="ECO:0000313" key="3">
    <source>
        <dbReference type="Proteomes" id="UP000308054"/>
    </source>
</evidence>
<dbReference type="Gene3D" id="3.40.630.30">
    <property type="match status" value="1"/>
</dbReference>
<dbReference type="OrthoDB" id="9797178at2"/>
<dbReference type="Pfam" id="PF00583">
    <property type="entry name" value="Acetyltransf_1"/>
    <property type="match status" value="1"/>
</dbReference>
<dbReference type="Proteomes" id="UP000308054">
    <property type="component" value="Unassembled WGS sequence"/>
</dbReference>